<reference evidence="4" key="1">
    <citation type="submission" date="2017-04" db="EMBL/GenBank/DDBJ databases">
        <authorList>
            <person name="Varghese N."/>
            <person name="Submissions S."/>
        </authorList>
    </citation>
    <scope>NUCLEOTIDE SEQUENCE [LARGE SCALE GENOMIC DNA]</scope>
</reference>
<dbReference type="InterPro" id="IPR043143">
    <property type="entry name" value="Mal/L-sulf/L-lact_DH-like_NADP"/>
</dbReference>
<dbReference type="AlphaFoldDB" id="A0A1Y6G7N4"/>
<dbReference type="RefSeq" id="WP_086471404.1">
    <property type="nucleotide sequence ID" value="NZ_FXWK01000002.1"/>
</dbReference>
<dbReference type="PANTHER" id="PTHR11091:SF0">
    <property type="entry name" value="MALATE DEHYDROGENASE"/>
    <property type="match status" value="1"/>
</dbReference>
<dbReference type="Pfam" id="PF02615">
    <property type="entry name" value="Ldh_2"/>
    <property type="match status" value="1"/>
</dbReference>
<dbReference type="InterPro" id="IPR043144">
    <property type="entry name" value="Mal/L-sulf/L-lact_DH-like_ah"/>
</dbReference>
<proteinExistence type="inferred from homology"/>
<organism evidence="3 4">
    <name type="scientific">Devosia lucknowensis</name>
    <dbReference type="NCBI Taxonomy" id="1096929"/>
    <lineage>
        <taxon>Bacteria</taxon>
        <taxon>Pseudomonadati</taxon>
        <taxon>Pseudomonadota</taxon>
        <taxon>Alphaproteobacteria</taxon>
        <taxon>Hyphomicrobiales</taxon>
        <taxon>Devosiaceae</taxon>
        <taxon>Devosia</taxon>
    </lineage>
</organism>
<dbReference type="SUPFAM" id="SSF89733">
    <property type="entry name" value="L-sulfolactate dehydrogenase-like"/>
    <property type="match status" value="1"/>
</dbReference>
<evidence type="ECO:0000313" key="4">
    <source>
        <dbReference type="Proteomes" id="UP000194474"/>
    </source>
</evidence>
<gene>
    <name evidence="3" type="ORF">SAMN06295905_3054</name>
</gene>
<dbReference type="EMBL" id="FXWK01000002">
    <property type="protein sequence ID" value="SMQ85764.1"/>
    <property type="molecule type" value="Genomic_DNA"/>
</dbReference>
<comment type="similarity">
    <text evidence="1">Belongs to the LDH2/MDH2 oxidoreductase family.</text>
</comment>
<evidence type="ECO:0000256" key="1">
    <source>
        <dbReference type="ARBA" id="ARBA00006056"/>
    </source>
</evidence>
<dbReference type="InterPro" id="IPR036111">
    <property type="entry name" value="Mal/L-sulfo/L-lacto_DH-like_sf"/>
</dbReference>
<dbReference type="InterPro" id="IPR003767">
    <property type="entry name" value="Malate/L-lactate_DH-like"/>
</dbReference>
<dbReference type="Proteomes" id="UP000194474">
    <property type="component" value="Unassembled WGS sequence"/>
</dbReference>
<keyword evidence="4" id="KW-1185">Reference proteome</keyword>
<dbReference type="PANTHER" id="PTHR11091">
    <property type="entry name" value="OXIDOREDUCTASE-RELATED"/>
    <property type="match status" value="1"/>
</dbReference>
<dbReference type="GO" id="GO:0016491">
    <property type="term" value="F:oxidoreductase activity"/>
    <property type="evidence" value="ECO:0007669"/>
    <property type="project" value="UniProtKB-KW"/>
</dbReference>
<protein>
    <submittedName>
        <fullName evidence="3">L-lactate dehydrogenase</fullName>
    </submittedName>
</protein>
<sequence length="352" mass="37050">MTENRFAAAELVAFARNALIAGGLGTAFAETTADVLVEGDLMGHTTHGLALLPAYLAALENGGMAREGSFDVLRDKQATALWDGRFLPGPWLITQGFALGVERARTFGTFTLSIRRSHHTASLVAYLKAVTDAGLMGILSVSDPTERCVAPAGGRAPLHSTNPIAFGLPTEEAPILVDISTSSTTNGLVKRLFASGGQLPHDWLVSAEGEASADPGVRFTDPPGAVLPLGGMDNGHKGFGLGILAEALTHGLSGHGRVIEPRGWQANVFIQVLDPEFFAGADVLRRELSHFADTAHAVPPIDPARPVRLPGERGLALRETQLREGMVLSPAIVEGLAPWAEKYGLPLSGLRA</sequence>
<name>A0A1Y6G7N4_9HYPH</name>
<keyword evidence="2" id="KW-0560">Oxidoreductase</keyword>
<dbReference type="Gene3D" id="1.10.1530.10">
    <property type="match status" value="1"/>
</dbReference>
<dbReference type="Gene3D" id="3.30.1370.60">
    <property type="entry name" value="Hypothetical oxidoreductase yiak, domain 2"/>
    <property type="match status" value="1"/>
</dbReference>
<evidence type="ECO:0000256" key="2">
    <source>
        <dbReference type="ARBA" id="ARBA00023002"/>
    </source>
</evidence>
<accession>A0A1Y6G7N4</accession>
<evidence type="ECO:0000313" key="3">
    <source>
        <dbReference type="EMBL" id="SMQ85764.1"/>
    </source>
</evidence>
<dbReference type="OrthoDB" id="9811519at2"/>